<evidence type="ECO:0000313" key="2">
    <source>
        <dbReference type="EMBL" id="GAA4902317.1"/>
    </source>
</evidence>
<comment type="caution">
    <text evidence="2">The sequence shown here is derived from an EMBL/GenBank/DDBJ whole genome shotgun (WGS) entry which is preliminary data.</text>
</comment>
<sequence>MVPTPHLPVRVAAPDNLSPAGSISTRLRHVLQRGVSGVRLVYANWSNQGGRDVPGPDAITISARLEAASTHVVTFGGSARVRLRPGETCISDRVEFSAGRGSSFHSVTSVVAEPGGLIPLGPQPNAVDGEVVESPTQTDSGHGYGPWQILAEADTGAPMVPTLLVTGDSNAVGFGDTRGTACHYGWVRRALESRFPTVNLAVSGATARGALDSSSRIRRDALLRWVSPTWAIAALGTNDLQQGGPTLVEMQEVLQRHWSDLGGLGVQVVGCTIPPVTVSVDGWRTANGQQPTPGAAERDALNAWIRSRPAPLAATLDLAAALCDPASPQRWRPGLTDDGLHPNRRGHATVARAVLSSQAMADLGRRAAGI</sequence>
<evidence type="ECO:0000313" key="3">
    <source>
        <dbReference type="Proteomes" id="UP001501521"/>
    </source>
</evidence>
<proteinExistence type="predicted"/>
<dbReference type="InterPro" id="IPR036514">
    <property type="entry name" value="SGNH_hydro_sf"/>
</dbReference>
<dbReference type="InterPro" id="IPR053140">
    <property type="entry name" value="GDSL_Rv0518-like"/>
</dbReference>
<dbReference type="GO" id="GO:0016787">
    <property type="term" value="F:hydrolase activity"/>
    <property type="evidence" value="ECO:0007669"/>
    <property type="project" value="UniProtKB-KW"/>
</dbReference>
<dbReference type="PANTHER" id="PTHR43784">
    <property type="entry name" value="GDSL-LIKE LIPASE/ACYLHYDROLASE, PUTATIVE (AFU_ORTHOLOGUE AFUA_2G00820)-RELATED"/>
    <property type="match status" value="1"/>
</dbReference>
<keyword evidence="2" id="KW-0378">Hydrolase</keyword>
<evidence type="ECO:0000259" key="1">
    <source>
        <dbReference type="Pfam" id="PF13472"/>
    </source>
</evidence>
<dbReference type="Pfam" id="PF13472">
    <property type="entry name" value="Lipase_GDSL_2"/>
    <property type="match status" value="1"/>
</dbReference>
<dbReference type="EMBL" id="BAABLV010000035">
    <property type="protein sequence ID" value="GAA4902317.1"/>
    <property type="molecule type" value="Genomic_DNA"/>
</dbReference>
<dbReference type="Gene3D" id="3.40.50.1110">
    <property type="entry name" value="SGNH hydrolase"/>
    <property type="match status" value="1"/>
</dbReference>
<dbReference type="SUPFAM" id="SSF52266">
    <property type="entry name" value="SGNH hydrolase"/>
    <property type="match status" value="1"/>
</dbReference>
<gene>
    <name evidence="2" type="ORF">GCM10025789_21250</name>
</gene>
<keyword evidence="3" id="KW-1185">Reference proteome</keyword>
<protein>
    <submittedName>
        <fullName evidence="2">SGNH/GDSL hydrolase family protein</fullName>
    </submittedName>
</protein>
<dbReference type="CDD" id="cd00229">
    <property type="entry name" value="SGNH_hydrolase"/>
    <property type="match status" value="1"/>
</dbReference>
<dbReference type="InterPro" id="IPR013830">
    <property type="entry name" value="SGNH_hydro"/>
</dbReference>
<dbReference type="PANTHER" id="PTHR43784:SF2">
    <property type="entry name" value="GDSL-LIKE LIPASE_ACYLHYDROLASE, PUTATIVE (AFU_ORTHOLOGUE AFUA_2G00820)-RELATED"/>
    <property type="match status" value="1"/>
</dbReference>
<dbReference type="Proteomes" id="UP001501521">
    <property type="component" value="Unassembled WGS sequence"/>
</dbReference>
<accession>A0ABP9FH99</accession>
<feature type="domain" description="SGNH hydrolase-type esterase" evidence="1">
    <location>
        <begin position="167"/>
        <end position="348"/>
    </location>
</feature>
<reference evidence="3" key="1">
    <citation type="journal article" date="2019" name="Int. J. Syst. Evol. Microbiol.">
        <title>The Global Catalogue of Microorganisms (GCM) 10K type strain sequencing project: providing services to taxonomists for standard genome sequencing and annotation.</title>
        <authorList>
            <consortium name="The Broad Institute Genomics Platform"/>
            <consortium name="The Broad Institute Genome Sequencing Center for Infectious Disease"/>
            <person name="Wu L."/>
            <person name="Ma J."/>
        </authorList>
    </citation>
    <scope>NUCLEOTIDE SEQUENCE [LARGE SCALE GENOMIC DNA]</scope>
    <source>
        <strain evidence="3">JCM 19125</strain>
    </source>
</reference>
<organism evidence="2 3">
    <name type="scientific">Tessaracoccus lubricantis</name>
    <dbReference type="NCBI Taxonomy" id="545543"/>
    <lineage>
        <taxon>Bacteria</taxon>
        <taxon>Bacillati</taxon>
        <taxon>Actinomycetota</taxon>
        <taxon>Actinomycetes</taxon>
        <taxon>Propionibacteriales</taxon>
        <taxon>Propionibacteriaceae</taxon>
        <taxon>Tessaracoccus</taxon>
    </lineage>
</organism>
<name>A0ABP9FH99_9ACTN</name>